<dbReference type="OrthoDB" id="26970at2759"/>
<comment type="similarity">
    <text evidence="1">Belongs to the RRN3 family.</text>
</comment>
<name>A0A6A4VM48_AMPAM</name>
<protein>
    <submittedName>
        <fullName evidence="3">RNA polymerase I-specific transcription initiation factor RRN3</fullName>
    </submittedName>
</protein>
<feature type="region of interest" description="Disordered" evidence="2">
    <location>
        <begin position="185"/>
        <end position="214"/>
    </location>
</feature>
<proteinExistence type="inferred from homology"/>
<dbReference type="InterPro" id="IPR007991">
    <property type="entry name" value="RNA_pol_I_trans_ini_fac_RRN3"/>
</dbReference>
<dbReference type="EMBL" id="VIIS01001669">
    <property type="protein sequence ID" value="KAF0294703.1"/>
    <property type="molecule type" value="Genomic_DNA"/>
</dbReference>
<dbReference type="GO" id="GO:0005634">
    <property type="term" value="C:nucleus"/>
    <property type="evidence" value="ECO:0007669"/>
    <property type="project" value="TreeGrafter"/>
</dbReference>
<evidence type="ECO:0000313" key="3">
    <source>
        <dbReference type="EMBL" id="KAF0294703.1"/>
    </source>
</evidence>
<comment type="caution">
    <text evidence="3">The sequence shown here is derived from an EMBL/GenBank/DDBJ whole genome shotgun (WGS) entry which is preliminary data.</text>
</comment>
<dbReference type="GO" id="GO:0006361">
    <property type="term" value="P:transcription initiation at RNA polymerase I promoter"/>
    <property type="evidence" value="ECO:0007669"/>
    <property type="project" value="InterPro"/>
</dbReference>
<keyword evidence="3" id="KW-0396">Initiation factor</keyword>
<dbReference type="PANTHER" id="PTHR12790">
    <property type="entry name" value="TRANSCRIPTION INITIATION FACTOR IA RRN3"/>
    <property type="match status" value="1"/>
</dbReference>
<dbReference type="PANTHER" id="PTHR12790:SF0">
    <property type="entry name" value="RNA POLYMERASE I-SPECIFIC TRANSCRIPTION INITIATION FACTOR RRN3-RELATED"/>
    <property type="match status" value="1"/>
</dbReference>
<dbReference type="GO" id="GO:0001042">
    <property type="term" value="F:RNA polymerase I core binding"/>
    <property type="evidence" value="ECO:0007669"/>
    <property type="project" value="TreeGrafter"/>
</dbReference>
<reference evidence="3 4" key="1">
    <citation type="submission" date="2019-07" db="EMBL/GenBank/DDBJ databases">
        <title>Draft genome assembly of a fouling barnacle, Amphibalanus amphitrite (Darwin, 1854): The first reference genome for Thecostraca.</title>
        <authorList>
            <person name="Kim W."/>
        </authorList>
    </citation>
    <scope>NUCLEOTIDE SEQUENCE [LARGE SCALE GENOMIC DNA]</scope>
    <source>
        <strain evidence="3">SNU_AA5</strain>
        <tissue evidence="3">Soma without cirri and trophi</tissue>
    </source>
</reference>
<evidence type="ECO:0000256" key="2">
    <source>
        <dbReference type="SAM" id="MobiDB-lite"/>
    </source>
</evidence>
<evidence type="ECO:0000256" key="1">
    <source>
        <dbReference type="ARBA" id="ARBA00010098"/>
    </source>
</evidence>
<feature type="compositionally biased region" description="Acidic residues" evidence="2">
    <location>
        <begin position="187"/>
        <end position="199"/>
    </location>
</feature>
<sequence length="529" mass="59223">MQLSRLSEVLEQLHSCAGELCAERHVHLVRAVLACSWHHLPEPALLRYFSVVVLLATSQPHSATDAIKVLVHALQFVSEPDPLREEPFAGDLTDEERRIHTLSVQSLAAILGVIPMAQEPLLQTIQQRTPYLKKSARSQAAFFSSVLRLAALLPSVRLPLLRLVYQRLVRLDLLCPRDQLAAAAAEAAEDAQPPEEEGEGEGKEEGGATAPADAPNEAVTLDAIMTVTLRHMETVCYPDGAGQLDWPATKLLYADLIKVFEEVALPTPSTAHAQFVLFWLAGRRLALAEHLIDWLWRRVQNPQAAAVLRQTAALYLGSFLARAKIVNISLVQSSLQVMCGWVHRYLTQQDSAARERADFSVHRPFYAVCQTVFYVFAFRHTEMPPNETYLPFLRSLNYERMVTSQLNPLRFCLPAVVQNFANVARHYQLAYCYTVIERNNRIRIPVVVSTAFGLKRLSAEQLYSSYFPFDPYLLKHSASFIKPCYREYEGDPIDSDSDSDSEDDEMEADAAAAAASLEFSYAVSPGFKH</sequence>
<evidence type="ECO:0000313" key="4">
    <source>
        <dbReference type="Proteomes" id="UP000440578"/>
    </source>
</evidence>
<gene>
    <name evidence="3" type="primary">RRN3</name>
    <name evidence="3" type="ORF">FJT64_007655</name>
</gene>
<organism evidence="3 4">
    <name type="scientific">Amphibalanus amphitrite</name>
    <name type="common">Striped barnacle</name>
    <name type="synonym">Balanus amphitrite</name>
    <dbReference type="NCBI Taxonomy" id="1232801"/>
    <lineage>
        <taxon>Eukaryota</taxon>
        <taxon>Metazoa</taxon>
        <taxon>Ecdysozoa</taxon>
        <taxon>Arthropoda</taxon>
        <taxon>Crustacea</taxon>
        <taxon>Multicrustacea</taxon>
        <taxon>Cirripedia</taxon>
        <taxon>Thoracica</taxon>
        <taxon>Thoracicalcarea</taxon>
        <taxon>Balanomorpha</taxon>
        <taxon>Balanoidea</taxon>
        <taxon>Balanidae</taxon>
        <taxon>Amphibalaninae</taxon>
        <taxon>Amphibalanus</taxon>
    </lineage>
</organism>
<dbReference type="Pfam" id="PF05327">
    <property type="entry name" value="RRN3"/>
    <property type="match status" value="1"/>
</dbReference>
<dbReference type="Proteomes" id="UP000440578">
    <property type="component" value="Unassembled WGS sequence"/>
</dbReference>
<accession>A0A6A4VM48</accession>
<dbReference type="GO" id="GO:0003743">
    <property type="term" value="F:translation initiation factor activity"/>
    <property type="evidence" value="ECO:0007669"/>
    <property type="project" value="UniProtKB-KW"/>
</dbReference>
<dbReference type="AlphaFoldDB" id="A0A6A4VM48"/>
<dbReference type="GO" id="GO:0001181">
    <property type="term" value="F:RNA polymerase I general transcription initiation factor activity"/>
    <property type="evidence" value="ECO:0007669"/>
    <property type="project" value="InterPro"/>
</dbReference>
<keyword evidence="4" id="KW-1185">Reference proteome</keyword>
<keyword evidence="3" id="KW-0648">Protein biosynthesis</keyword>